<keyword evidence="4" id="KW-1185">Reference proteome</keyword>
<evidence type="ECO:0000313" key="4">
    <source>
        <dbReference type="Proteomes" id="UP000030765"/>
    </source>
</evidence>
<reference evidence="3" key="2">
    <citation type="submission" date="2020-05" db="UniProtKB">
        <authorList>
            <consortium name="EnsemblMetazoa"/>
        </authorList>
    </citation>
    <scope>IDENTIFICATION</scope>
</reference>
<dbReference type="EnsemblMetazoa" id="ASIC020001-RA">
    <property type="protein sequence ID" value="ASIC020001-PA"/>
    <property type="gene ID" value="ASIC020001"/>
</dbReference>
<evidence type="ECO:0000256" key="1">
    <source>
        <dbReference type="SAM" id="MobiDB-lite"/>
    </source>
</evidence>
<name>A0A084WNQ0_ANOSI</name>
<protein>
    <submittedName>
        <fullName evidence="2 3">Di-/tricarboxylate transporter</fullName>
    </submittedName>
</protein>
<dbReference type="AlphaFoldDB" id="A0A084WNQ0"/>
<feature type="region of interest" description="Disordered" evidence="1">
    <location>
        <begin position="24"/>
        <end position="55"/>
    </location>
</feature>
<accession>A0A084WNQ0</accession>
<organism evidence="2">
    <name type="scientific">Anopheles sinensis</name>
    <name type="common">Mosquito</name>
    <dbReference type="NCBI Taxonomy" id="74873"/>
    <lineage>
        <taxon>Eukaryota</taxon>
        <taxon>Metazoa</taxon>
        <taxon>Ecdysozoa</taxon>
        <taxon>Arthropoda</taxon>
        <taxon>Hexapoda</taxon>
        <taxon>Insecta</taxon>
        <taxon>Pterygota</taxon>
        <taxon>Neoptera</taxon>
        <taxon>Endopterygota</taxon>
        <taxon>Diptera</taxon>
        <taxon>Nematocera</taxon>
        <taxon>Culicoidea</taxon>
        <taxon>Culicidae</taxon>
        <taxon>Anophelinae</taxon>
        <taxon>Anopheles</taxon>
    </lineage>
</organism>
<reference evidence="2 4" key="1">
    <citation type="journal article" date="2014" name="BMC Genomics">
        <title>Genome sequence of Anopheles sinensis provides insight into genetics basis of mosquito competence for malaria parasites.</title>
        <authorList>
            <person name="Zhou D."/>
            <person name="Zhang D."/>
            <person name="Ding G."/>
            <person name="Shi L."/>
            <person name="Hou Q."/>
            <person name="Ye Y."/>
            <person name="Xu Y."/>
            <person name="Zhou H."/>
            <person name="Xiong C."/>
            <person name="Li S."/>
            <person name="Yu J."/>
            <person name="Hong S."/>
            <person name="Yu X."/>
            <person name="Zou P."/>
            <person name="Chen C."/>
            <person name="Chang X."/>
            <person name="Wang W."/>
            <person name="Lv Y."/>
            <person name="Sun Y."/>
            <person name="Ma L."/>
            <person name="Shen B."/>
            <person name="Zhu C."/>
        </authorList>
    </citation>
    <scope>NUCLEOTIDE SEQUENCE [LARGE SCALE GENOMIC DNA]</scope>
</reference>
<dbReference type="EMBL" id="ATLV01024650">
    <property type="status" value="NOT_ANNOTATED_CDS"/>
    <property type="molecule type" value="Genomic_DNA"/>
</dbReference>
<proteinExistence type="predicted"/>
<feature type="compositionally biased region" description="Basic and acidic residues" evidence="1">
    <location>
        <begin position="44"/>
        <end position="55"/>
    </location>
</feature>
<evidence type="ECO:0000313" key="2">
    <source>
        <dbReference type="EMBL" id="KFB51844.1"/>
    </source>
</evidence>
<gene>
    <name evidence="2" type="ORF">ZHAS_00020001</name>
</gene>
<sequence length="103" mass="11625">MHSRATVTFPTGPALGKIVARVTGNRPRARPPKARGEVLLGSRGRAETPEKRPESSFRNHFIKLASRVRIGGLFDPSRARGTSEMERIGYDEMERERMKAREH</sequence>
<dbReference type="VEuPathDB" id="VectorBase:ASIC020001"/>
<evidence type="ECO:0000313" key="3">
    <source>
        <dbReference type="EnsemblMetazoa" id="ASIC020001-PA"/>
    </source>
</evidence>
<dbReference type="Proteomes" id="UP000030765">
    <property type="component" value="Unassembled WGS sequence"/>
</dbReference>
<dbReference type="EMBL" id="KE525354">
    <property type="protein sequence ID" value="KFB51844.1"/>
    <property type="molecule type" value="Genomic_DNA"/>
</dbReference>